<dbReference type="GeneID" id="88848603"/>
<sequence>MAETNTNNQANVSSAKGVKGGYIFSAPVGTELPTDIKTKLDPAFKCLGFISEDGYVESIDEDADDINDMNGDVMDSTNSKRVESAQVTFAEVKASTLKRQYGDANVTDENGLITVKHNADSHDVFSYILELVLKNGRRWRKVVPKGKSSELDELTIASSELCQRALTMKYLTDEQGNTCYDYYESTETQAA</sequence>
<proteinExistence type="predicted"/>
<evidence type="ECO:0000313" key="2">
    <source>
        <dbReference type="Proteomes" id="UP000273154"/>
    </source>
</evidence>
<gene>
    <name evidence="1" type="ORF">Pcatena_04630</name>
</gene>
<reference evidence="2" key="1">
    <citation type="submission" date="2018-11" db="EMBL/GenBank/DDBJ databases">
        <title>Comparative genomics of Parolsenella catena and Libanicoccus massiliensis: Reclassification of Libanicoccus massiliensis as Parolsenella massiliensis comb. nov.</title>
        <authorList>
            <person name="Sakamoto M."/>
            <person name="Ikeyama N."/>
            <person name="Murakami T."/>
            <person name="Mori H."/>
            <person name="Yuki M."/>
            <person name="Ohkuma M."/>
        </authorList>
    </citation>
    <scope>NUCLEOTIDE SEQUENCE [LARGE SCALE GENOMIC DNA]</scope>
    <source>
        <strain evidence="2">JCM 31932</strain>
    </source>
</reference>
<organism evidence="1 2">
    <name type="scientific">Parolsenella catena</name>
    <dbReference type="NCBI Taxonomy" id="2003188"/>
    <lineage>
        <taxon>Bacteria</taxon>
        <taxon>Bacillati</taxon>
        <taxon>Actinomycetota</taxon>
        <taxon>Coriobacteriia</taxon>
        <taxon>Coriobacteriales</taxon>
        <taxon>Atopobiaceae</taxon>
        <taxon>Parolsenella</taxon>
    </lineage>
</organism>
<protein>
    <submittedName>
        <fullName evidence="1">Major tail protein</fullName>
    </submittedName>
</protein>
<name>A0A3G9K0Z3_9ACTN</name>
<dbReference type="OrthoDB" id="2184509at2"/>
<dbReference type="EMBL" id="AP019367">
    <property type="protein sequence ID" value="BBH49876.1"/>
    <property type="molecule type" value="Genomic_DNA"/>
</dbReference>
<dbReference type="KEGG" id="pcat:Pcatena_04630"/>
<dbReference type="Proteomes" id="UP000273154">
    <property type="component" value="Chromosome"/>
</dbReference>
<dbReference type="RefSeq" id="WP_126421277.1">
    <property type="nucleotide sequence ID" value="NZ_AP019367.1"/>
</dbReference>
<dbReference type="InterPro" id="IPR058154">
    <property type="entry name" value="Bxb1_TTP-like"/>
</dbReference>
<dbReference type="AlphaFoldDB" id="A0A3G9K0Z3"/>
<accession>A0A3G9K0Z3</accession>
<keyword evidence="2" id="KW-1185">Reference proteome</keyword>
<dbReference type="Pfam" id="PF25681">
    <property type="entry name" value="Phage_TTP_17"/>
    <property type="match status" value="1"/>
</dbReference>
<evidence type="ECO:0000313" key="1">
    <source>
        <dbReference type="EMBL" id="BBH49876.1"/>
    </source>
</evidence>